<accession>A0A437QRR4</accession>
<dbReference type="GO" id="GO:0005886">
    <property type="term" value="C:plasma membrane"/>
    <property type="evidence" value="ECO:0007669"/>
    <property type="project" value="UniProtKB-SubCell"/>
</dbReference>
<gene>
    <name evidence="4" type="ORF">EOE67_11445</name>
</gene>
<dbReference type="EC" id="3.1.3.27" evidence="1"/>
<dbReference type="UniPathway" id="UPA00084">
    <property type="reaction ID" value="UER00504"/>
</dbReference>
<evidence type="ECO:0000313" key="5">
    <source>
        <dbReference type="Proteomes" id="UP000283077"/>
    </source>
</evidence>
<dbReference type="PIRSF" id="PIRSF006162">
    <property type="entry name" value="PgpA"/>
    <property type="match status" value="1"/>
</dbReference>
<dbReference type="GO" id="GO:0009395">
    <property type="term" value="P:phospholipid catabolic process"/>
    <property type="evidence" value="ECO:0007669"/>
    <property type="project" value="UniProtKB-KW"/>
</dbReference>
<keyword evidence="1" id="KW-0479">Metal-binding</keyword>
<dbReference type="OrthoDB" id="9804091at2"/>
<proteinExistence type="predicted"/>
<comment type="subcellular location">
    <subcellularLocation>
        <location evidence="1">Cell inner membrane</location>
        <topology evidence="1">Multi-pass membrane protein</topology>
    </subcellularLocation>
</comment>
<evidence type="ECO:0000259" key="3">
    <source>
        <dbReference type="Pfam" id="PF04608"/>
    </source>
</evidence>
<dbReference type="PANTHER" id="PTHR36305:SF1">
    <property type="entry name" value="PHOSPHATIDYLGLYCEROPHOSPHATASE A"/>
    <property type="match status" value="1"/>
</dbReference>
<dbReference type="GO" id="GO:0006655">
    <property type="term" value="P:phosphatidylglycerol biosynthetic process"/>
    <property type="evidence" value="ECO:0007669"/>
    <property type="project" value="UniProtKB-UniPathway"/>
</dbReference>
<dbReference type="GO" id="GO:0046872">
    <property type="term" value="F:metal ion binding"/>
    <property type="evidence" value="ECO:0007669"/>
    <property type="project" value="UniProtKB-KW"/>
</dbReference>
<evidence type="ECO:0000256" key="2">
    <source>
        <dbReference type="SAM" id="Phobius"/>
    </source>
</evidence>
<keyword evidence="1 2" id="KW-0812">Transmembrane</keyword>
<keyword evidence="1" id="KW-0997">Cell inner membrane</keyword>
<keyword evidence="2" id="KW-1133">Transmembrane helix</keyword>
<protein>
    <recommendedName>
        <fullName evidence="1">Phosphatidylglycerophosphatase A</fullName>
        <ecNumber evidence="1">3.1.3.27</ecNumber>
    </recommendedName>
    <alternativeName>
        <fullName evidence="1">Phosphatidylglycerolphosphate phosphatase A</fullName>
    </alternativeName>
</protein>
<keyword evidence="1" id="KW-0460">Magnesium</keyword>
<dbReference type="SUPFAM" id="SSF101307">
    <property type="entry name" value="YutG-like"/>
    <property type="match status" value="1"/>
</dbReference>
<dbReference type="InterPro" id="IPR007686">
    <property type="entry name" value="YutG/PgpA"/>
</dbReference>
<keyword evidence="1" id="KW-0442">Lipid degradation</keyword>
<reference evidence="4 5" key="1">
    <citation type="submission" date="2019-01" db="EMBL/GenBank/DDBJ databases">
        <authorList>
            <person name="Chen W.-M."/>
        </authorList>
    </citation>
    <scope>NUCLEOTIDE SEQUENCE [LARGE SCALE GENOMIC DNA]</scope>
    <source>
        <strain evidence="4 5">KYPC3</strain>
    </source>
</reference>
<keyword evidence="1" id="KW-0378">Hydrolase</keyword>
<comment type="catalytic activity">
    <reaction evidence="1">
        <text>a 1,2-diacyl-sn-glycero-3-phospho-(1'-sn-glycero-3'-phosphate) + H2O = a 1,2-diacyl-sn-glycero-3-phospho-(1'-sn-glycerol) + phosphate</text>
        <dbReference type="Rhea" id="RHEA:33751"/>
        <dbReference type="ChEBI" id="CHEBI:15377"/>
        <dbReference type="ChEBI" id="CHEBI:43474"/>
        <dbReference type="ChEBI" id="CHEBI:60110"/>
        <dbReference type="ChEBI" id="CHEBI:64716"/>
        <dbReference type="EC" id="3.1.3.27"/>
    </reaction>
</comment>
<dbReference type="GO" id="GO:0008962">
    <property type="term" value="F:phosphatidylglycerophosphatase activity"/>
    <property type="evidence" value="ECO:0007669"/>
    <property type="project" value="UniProtKB-EC"/>
</dbReference>
<keyword evidence="1" id="KW-1003">Cell membrane</keyword>
<dbReference type="Pfam" id="PF04608">
    <property type="entry name" value="PgpA"/>
    <property type="match status" value="1"/>
</dbReference>
<feature type="transmembrane region" description="Helical" evidence="2">
    <location>
        <begin position="48"/>
        <end position="66"/>
    </location>
</feature>
<dbReference type="RefSeq" id="WP_127699212.1">
    <property type="nucleotide sequence ID" value="NZ_SACS01000011.1"/>
</dbReference>
<evidence type="ECO:0000313" key="4">
    <source>
        <dbReference type="EMBL" id="RVU37200.1"/>
    </source>
</evidence>
<evidence type="ECO:0000256" key="1">
    <source>
        <dbReference type="PIRNR" id="PIRNR006162"/>
    </source>
</evidence>
<dbReference type="Gene3D" id="1.10.3760.10">
    <property type="entry name" value="PgpA-like"/>
    <property type="match status" value="1"/>
</dbReference>
<dbReference type="CDD" id="cd06971">
    <property type="entry name" value="PgpA"/>
    <property type="match status" value="1"/>
</dbReference>
<name>A0A437QRR4_9GAMM</name>
<dbReference type="AlphaFoldDB" id="A0A437QRR4"/>
<comment type="caution">
    <text evidence="4">The sequence shown here is derived from an EMBL/GenBank/DDBJ whole genome shotgun (WGS) entry which is preliminary data.</text>
</comment>
<organism evidence="4 5">
    <name type="scientific">Rheinheimera riviphila</name>
    <dbReference type="NCBI Taxonomy" id="1834037"/>
    <lineage>
        <taxon>Bacteria</taxon>
        <taxon>Pseudomonadati</taxon>
        <taxon>Pseudomonadota</taxon>
        <taxon>Gammaproteobacteria</taxon>
        <taxon>Chromatiales</taxon>
        <taxon>Chromatiaceae</taxon>
        <taxon>Rheinheimera</taxon>
    </lineage>
</organism>
<keyword evidence="1" id="KW-1208">Phospholipid metabolism</keyword>
<keyword evidence="5" id="KW-1185">Reference proteome</keyword>
<keyword evidence="1" id="KW-0595">Phospholipid degradation</keyword>
<dbReference type="PANTHER" id="PTHR36305">
    <property type="entry name" value="PHOSPHATIDYLGLYCEROPHOSPHATASE A"/>
    <property type="match status" value="1"/>
</dbReference>
<feature type="domain" description="YutG/PgpA" evidence="3">
    <location>
        <begin position="14"/>
        <end position="151"/>
    </location>
</feature>
<sequence length="158" mass="17424">MKQHPFNLTKWQHWLALGFGSGLAPKAPGTFGTLAAIPLLYLVWPFGIWWAAAFVVLGTLLGVYLCDVVSRDIGTADHGSIVWDEVIGFAITMFAVPLSLTNLLVAFLLFRLLDIAKPWPIRWFDRNVHGGFGVMLDDIVAGILACALLHSVWLPLQI</sequence>
<dbReference type="InterPro" id="IPR026037">
    <property type="entry name" value="PgpA"/>
</dbReference>
<feature type="transmembrane region" description="Helical" evidence="2">
    <location>
        <begin position="130"/>
        <end position="156"/>
    </location>
</feature>
<dbReference type="Proteomes" id="UP000283077">
    <property type="component" value="Unassembled WGS sequence"/>
</dbReference>
<dbReference type="EMBL" id="SACS01000011">
    <property type="protein sequence ID" value="RVU37200.1"/>
    <property type="molecule type" value="Genomic_DNA"/>
</dbReference>
<keyword evidence="1" id="KW-0443">Lipid metabolism</keyword>
<feature type="transmembrane region" description="Helical" evidence="2">
    <location>
        <begin position="86"/>
        <end position="110"/>
    </location>
</feature>
<keyword evidence="1 2" id="KW-0472">Membrane</keyword>
<dbReference type="InterPro" id="IPR036681">
    <property type="entry name" value="PgpA-like_sf"/>
</dbReference>
<comment type="function">
    <text evidence="1">Lipid phosphatase which dephosphorylates phosphatidylglycerophosphate (PGP) to phosphatidylglycerol (PG).</text>
</comment>
<comment type="pathway">
    <text evidence="1">Phospholipid metabolism; phosphatidylglycerol biosynthesis; phosphatidylglycerol from CDP-diacylglycerol: step 2/2.</text>
</comment>
<comment type="cofactor">
    <cofactor evidence="1">
        <name>Mg(2+)</name>
        <dbReference type="ChEBI" id="CHEBI:18420"/>
    </cofactor>
</comment>